<keyword evidence="4" id="KW-0315">Glutamine amidotransferase</keyword>
<dbReference type="EMBL" id="VGIY01000292">
    <property type="protein sequence ID" value="MBM3318213.1"/>
    <property type="molecule type" value="Genomic_DNA"/>
</dbReference>
<dbReference type="AlphaFoldDB" id="A0A938BPD1"/>
<evidence type="ECO:0000256" key="6">
    <source>
        <dbReference type="ARBA" id="ARBA00049534"/>
    </source>
</evidence>
<accession>A0A938BPD1</accession>
<protein>
    <recommendedName>
        <fullName evidence="2">glutaminase</fullName>
        <ecNumber evidence="2">3.5.1.2</ecNumber>
    </recommendedName>
</protein>
<evidence type="ECO:0000256" key="2">
    <source>
        <dbReference type="ARBA" id="ARBA00012918"/>
    </source>
</evidence>
<dbReference type="Gene3D" id="3.40.50.880">
    <property type="match status" value="1"/>
</dbReference>
<dbReference type="NCBIfam" id="TIGR03800">
    <property type="entry name" value="PLP_synth_Pdx2"/>
    <property type="match status" value="1"/>
</dbReference>
<sequence length="179" mass="18718">MGVLALQGDFAAHAAALARAGAMPSEVRAAADLERVDALVVPGGESTTLLKLLREFGLWEPLRAFAARGRAIFGTCAGLILFAEEVRGPAQDSLGILPISVVRNAYGRQVDSFVDRGRVRVPAQLRPALGGGESFAADFVFIRAPRIARVGPGVEVLAEHAGDPVLVRSGAILGATFHP</sequence>
<dbReference type="SUPFAM" id="SSF52317">
    <property type="entry name" value="Class I glutamine amidotransferase-like"/>
    <property type="match status" value="1"/>
</dbReference>
<name>A0A938BPD1_UNCEI</name>
<dbReference type="PANTHER" id="PTHR31559:SF0">
    <property type="entry name" value="PYRIDOXAL 5'-PHOSPHATE SYNTHASE SUBUNIT SNO1-RELATED"/>
    <property type="match status" value="1"/>
</dbReference>
<evidence type="ECO:0000256" key="7">
    <source>
        <dbReference type="PIRSR" id="PIRSR005639-2"/>
    </source>
</evidence>
<evidence type="ECO:0000313" key="8">
    <source>
        <dbReference type="EMBL" id="MBM3318213.1"/>
    </source>
</evidence>
<dbReference type="GO" id="GO:0004359">
    <property type="term" value="F:glutaminase activity"/>
    <property type="evidence" value="ECO:0007669"/>
    <property type="project" value="UniProtKB-EC"/>
</dbReference>
<dbReference type="Proteomes" id="UP000748308">
    <property type="component" value="Unassembled WGS sequence"/>
</dbReference>
<comment type="caution">
    <text evidence="8">The sequence shown here is derived from an EMBL/GenBank/DDBJ whole genome shotgun (WGS) entry which is preliminary data.</text>
</comment>
<dbReference type="GO" id="GO:0008614">
    <property type="term" value="P:pyridoxine metabolic process"/>
    <property type="evidence" value="ECO:0007669"/>
    <property type="project" value="TreeGrafter"/>
</dbReference>
<gene>
    <name evidence="8" type="primary">pdxT</name>
    <name evidence="8" type="ORF">FJY75_10235</name>
</gene>
<dbReference type="EC" id="3.5.1.2" evidence="2"/>
<feature type="binding site" evidence="7">
    <location>
        <begin position="142"/>
        <end position="143"/>
    </location>
    <ligand>
        <name>L-glutamine</name>
        <dbReference type="ChEBI" id="CHEBI:58359"/>
    </ligand>
</feature>
<dbReference type="GO" id="GO:0005829">
    <property type="term" value="C:cytosol"/>
    <property type="evidence" value="ECO:0007669"/>
    <property type="project" value="TreeGrafter"/>
</dbReference>
<keyword evidence="5" id="KW-0456">Lyase</keyword>
<proteinExistence type="inferred from homology"/>
<evidence type="ECO:0000256" key="1">
    <source>
        <dbReference type="ARBA" id="ARBA00008345"/>
    </source>
</evidence>
<evidence type="ECO:0000313" key="9">
    <source>
        <dbReference type="Proteomes" id="UP000748308"/>
    </source>
</evidence>
<evidence type="ECO:0000256" key="5">
    <source>
        <dbReference type="ARBA" id="ARBA00023239"/>
    </source>
</evidence>
<dbReference type="PROSITE" id="PS51273">
    <property type="entry name" value="GATASE_TYPE_1"/>
    <property type="match status" value="1"/>
</dbReference>
<evidence type="ECO:0000256" key="3">
    <source>
        <dbReference type="ARBA" id="ARBA00022801"/>
    </source>
</evidence>
<comment type="catalytic activity">
    <reaction evidence="6">
        <text>L-glutamine + H2O = L-glutamate + NH4(+)</text>
        <dbReference type="Rhea" id="RHEA:15889"/>
        <dbReference type="ChEBI" id="CHEBI:15377"/>
        <dbReference type="ChEBI" id="CHEBI:28938"/>
        <dbReference type="ChEBI" id="CHEBI:29985"/>
        <dbReference type="ChEBI" id="CHEBI:58359"/>
        <dbReference type="EC" id="3.5.1.2"/>
    </reaction>
</comment>
<dbReference type="PIRSF" id="PIRSF005639">
    <property type="entry name" value="Glut_amidoT_SNO"/>
    <property type="match status" value="1"/>
</dbReference>
<dbReference type="InterPro" id="IPR021196">
    <property type="entry name" value="PdxT/SNO_CS"/>
</dbReference>
<dbReference type="InterPro" id="IPR002161">
    <property type="entry name" value="PdxT/SNO"/>
</dbReference>
<dbReference type="GO" id="GO:0042823">
    <property type="term" value="P:pyridoxal phosphate biosynthetic process"/>
    <property type="evidence" value="ECO:0007669"/>
    <property type="project" value="InterPro"/>
</dbReference>
<dbReference type="PANTHER" id="PTHR31559">
    <property type="entry name" value="PYRIDOXAL 5'-PHOSPHATE SYNTHASE SUBUNIT SNO"/>
    <property type="match status" value="1"/>
</dbReference>
<evidence type="ECO:0000256" key="4">
    <source>
        <dbReference type="ARBA" id="ARBA00022962"/>
    </source>
</evidence>
<organism evidence="8 9">
    <name type="scientific">Eiseniibacteriota bacterium</name>
    <dbReference type="NCBI Taxonomy" id="2212470"/>
    <lineage>
        <taxon>Bacteria</taxon>
        <taxon>Candidatus Eiseniibacteriota</taxon>
    </lineage>
</organism>
<feature type="binding site" evidence="7">
    <location>
        <begin position="44"/>
        <end position="46"/>
    </location>
    <ligand>
        <name>L-glutamine</name>
        <dbReference type="ChEBI" id="CHEBI:58359"/>
    </ligand>
</feature>
<dbReference type="PROSITE" id="PS51130">
    <property type="entry name" value="PDXT_SNO_2"/>
    <property type="match status" value="1"/>
</dbReference>
<reference evidence="8" key="1">
    <citation type="submission" date="2019-03" db="EMBL/GenBank/DDBJ databases">
        <title>Lake Tanganyika Metagenome-Assembled Genomes (MAGs).</title>
        <authorList>
            <person name="Tran P."/>
        </authorList>
    </citation>
    <scope>NUCLEOTIDE SEQUENCE</scope>
    <source>
        <strain evidence="8">M_DeepCast_400m_m2_100</strain>
    </source>
</reference>
<keyword evidence="3" id="KW-0378">Hydrolase</keyword>
<dbReference type="PROSITE" id="PS01236">
    <property type="entry name" value="PDXT_SNO_1"/>
    <property type="match status" value="1"/>
</dbReference>
<dbReference type="Pfam" id="PF01174">
    <property type="entry name" value="SNO"/>
    <property type="match status" value="1"/>
</dbReference>
<feature type="binding site" evidence="7">
    <location>
        <position position="103"/>
    </location>
    <ligand>
        <name>L-glutamine</name>
        <dbReference type="ChEBI" id="CHEBI:58359"/>
    </ligand>
</feature>
<comment type="similarity">
    <text evidence="1">Belongs to the glutaminase PdxT/SNO family.</text>
</comment>
<feature type="non-terminal residue" evidence="8">
    <location>
        <position position="179"/>
    </location>
</feature>
<dbReference type="GO" id="GO:1903600">
    <property type="term" value="C:glutaminase complex"/>
    <property type="evidence" value="ECO:0007669"/>
    <property type="project" value="TreeGrafter"/>
</dbReference>
<dbReference type="InterPro" id="IPR029062">
    <property type="entry name" value="Class_I_gatase-like"/>
</dbReference>
<dbReference type="GO" id="GO:0016829">
    <property type="term" value="F:lyase activity"/>
    <property type="evidence" value="ECO:0007669"/>
    <property type="project" value="UniProtKB-KW"/>
</dbReference>